<protein>
    <recommendedName>
        <fullName evidence="1">Double-GTPase 1 domain-containing protein</fullName>
    </recommendedName>
</protein>
<dbReference type="AlphaFoldDB" id="A0ABD4USP7"/>
<feature type="domain" description="Double-GTPase 1" evidence="1">
    <location>
        <begin position="8"/>
        <end position="273"/>
    </location>
</feature>
<sequence length="278" mass="31123">MTAQHTILLVGESNVGKTHYGAQFLKRLMVKACALKMSGAPTNLEAFTTALSCLTEGKATDHTPANTYVESAWPITDGTGRCAELVWPDYGGEQVRNLVTQRRIPAAWRERVLEATDWVLLIRLHSLRSEDDLFSRPLQAFAAAEPNEEQSTYEPSDQARLVELLQVLLYLAQFHLDRPLRKPRLTILLSCWDELETTELPADLLASQLPLLWSFVRSNWTSPTVIGLSALERPLSKTEADQEYAIRGPEEFGYVVLPNGVRNTDITLPIQHLMANGI</sequence>
<reference evidence="2 3" key="2">
    <citation type="journal article" date="2017" name="Front. Microbiol.">
        <title>Genomics Reveals a Unique Clone of Burkholderia cenocepacia Harboring an Actively Excising Novel Genomic Island.</title>
        <authorList>
            <person name="Patil P.P."/>
            <person name="Mali S."/>
            <person name="Midha S."/>
            <person name="Gautam V."/>
            <person name="Dash L."/>
            <person name="Kumar S."/>
            <person name="Shastri J."/>
            <person name="Singhal L."/>
            <person name="Patil P.B."/>
        </authorList>
    </citation>
    <scope>NUCLEOTIDE SEQUENCE [LARGE SCALE GENOMIC DNA]</scope>
    <source>
        <strain evidence="2 3">BC-19</strain>
    </source>
</reference>
<comment type="caution">
    <text evidence="2">The sequence shown here is derived from an EMBL/GenBank/DDBJ whole genome shotgun (WGS) entry which is preliminary data.</text>
</comment>
<accession>A0ABD4USP7</accession>
<evidence type="ECO:0000259" key="1">
    <source>
        <dbReference type="Pfam" id="PF19975"/>
    </source>
</evidence>
<evidence type="ECO:0000313" key="3">
    <source>
        <dbReference type="Proteomes" id="UP000191686"/>
    </source>
</evidence>
<evidence type="ECO:0000313" key="2">
    <source>
        <dbReference type="EMBL" id="MCW3717450.1"/>
    </source>
</evidence>
<reference evidence="2 3" key="1">
    <citation type="journal article" date="2017" name="Front. Microbiol.">
        <title>Genomics reveals a unique clone of Burkholderia cenocepacia harbouring an actively excising novel genomic island.</title>
        <authorList>
            <person name="Patil P."/>
            <person name="Mali S."/>
            <person name="Midha S."/>
            <person name="Gautam V."/>
            <person name="Dash L."/>
            <person name="Kumar S."/>
            <person name="Shastri J."/>
            <person name="Singhal L."/>
            <person name="Patil P.B."/>
        </authorList>
    </citation>
    <scope>NUCLEOTIDE SEQUENCE [LARGE SCALE GENOMIC DNA]</scope>
    <source>
        <strain evidence="2 3">BC-19</strain>
    </source>
</reference>
<organism evidence="2 3">
    <name type="scientific">Burkholderia cenocepacia</name>
    <dbReference type="NCBI Taxonomy" id="95486"/>
    <lineage>
        <taxon>Bacteria</taxon>
        <taxon>Pseudomonadati</taxon>
        <taxon>Pseudomonadota</taxon>
        <taxon>Betaproteobacteria</taxon>
        <taxon>Burkholderiales</taxon>
        <taxon>Burkholderiaceae</taxon>
        <taxon>Burkholderia</taxon>
        <taxon>Burkholderia cepacia complex</taxon>
    </lineage>
</organism>
<proteinExistence type="predicted"/>
<gene>
    <name evidence="2" type="ORF">UE95_039890</name>
</gene>
<name>A0ABD4USP7_9BURK</name>
<dbReference type="InterPro" id="IPR045530">
    <property type="entry name" value="DO-GTPase1"/>
</dbReference>
<dbReference type="EMBL" id="JYMX02000073">
    <property type="protein sequence ID" value="MCW3717450.1"/>
    <property type="molecule type" value="Genomic_DNA"/>
</dbReference>
<dbReference type="Proteomes" id="UP000191686">
    <property type="component" value="Unassembled WGS sequence"/>
</dbReference>
<dbReference type="RefSeq" id="WP_080324389.1">
    <property type="nucleotide sequence ID" value="NZ_CAJPGF010000010.1"/>
</dbReference>
<dbReference type="Pfam" id="PF19975">
    <property type="entry name" value="DO-GTPase1"/>
    <property type="match status" value="1"/>
</dbReference>